<dbReference type="Pfam" id="PF04347">
    <property type="entry name" value="FliO"/>
    <property type="match status" value="1"/>
</dbReference>
<evidence type="ECO:0000256" key="2">
    <source>
        <dbReference type="ARBA" id="ARBA00022692"/>
    </source>
</evidence>
<evidence type="ECO:0000256" key="8">
    <source>
        <dbReference type="SAM" id="SignalP"/>
    </source>
</evidence>
<keyword evidence="10" id="KW-1185">Reference proteome</keyword>
<protein>
    <recommendedName>
        <fullName evidence="7">Flagellar protein</fullName>
    </recommendedName>
</protein>
<evidence type="ECO:0000256" key="5">
    <source>
        <dbReference type="ARBA" id="ARBA00023143"/>
    </source>
</evidence>
<feature type="chain" id="PRO_5046199435" description="Flagellar protein" evidence="8">
    <location>
        <begin position="19"/>
        <end position="153"/>
    </location>
</feature>
<keyword evidence="3 7" id="KW-1133">Transmembrane helix</keyword>
<comment type="subcellular location">
    <subcellularLocation>
        <location evidence="7">Cell membrane</location>
    </subcellularLocation>
    <subcellularLocation>
        <location evidence="7">Bacterial flagellum basal body</location>
    </subcellularLocation>
</comment>
<accession>A0ABT7SLP4</accession>
<keyword evidence="9" id="KW-0969">Cilium</keyword>
<dbReference type="RefSeq" id="WP_289409758.1">
    <property type="nucleotide sequence ID" value="NZ_JAUCDY010000002.1"/>
</dbReference>
<reference evidence="9 10" key="1">
    <citation type="submission" date="2023-06" db="EMBL/GenBank/DDBJ databases">
        <title>Thiopseudomonas sp. CY1220 draft genome sequence.</title>
        <authorList>
            <person name="Zhao G."/>
            <person name="An M."/>
        </authorList>
    </citation>
    <scope>NUCLEOTIDE SEQUENCE [LARGE SCALE GENOMIC DNA]</scope>
    <source>
        <strain evidence="9 10">CY1220</strain>
    </source>
</reference>
<dbReference type="PANTHER" id="PTHR38766">
    <property type="entry name" value="FLAGELLAR PROTEIN FLIO"/>
    <property type="match status" value="1"/>
</dbReference>
<dbReference type="PANTHER" id="PTHR38766:SF1">
    <property type="entry name" value="FLAGELLAR PROTEIN FLIO"/>
    <property type="match status" value="1"/>
</dbReference>
<sequence length="153" mass="16599">MRAVLGLGVFFSSAWVNAQEQNSAPVTSVTSSADITGQLIQLLFGLLLVIAVIFILAWFVRRIQHSLPVSKANQSIRLLATQPLGPRERLLLVQVGKEQILLGLTPGTIEPLHVLQEPIEVDDEPGGASDFGKKLKSLLKAQVLTVQDNKESP</sequence>
<evidence type="ECO:0000256" key="3">
    <source>
        <dbReference type="ARBA" id="ARBA00022989"/>
    </source>
</evidence>
<feature type="signal peptide" evidence="8">
    <location>
        <begin position="1"/>
        <end position="18"/>
    </location>
</feature>
<organism evidence="9 10">
    <name type="scientific">Thiopseudomonas acetoxidans</name>
    <dbReference type="NCBI Taxonomy" id="3041622"/>
    <lineage>
        <taxon>Bacteria</taxon>
        <taxon>Pseudomonadati</taxon>
        <taxon>Pseudomonadota</taxon>
        <taxon>Gammaproteobacteria</taxon>
        <taxon>Pseudomonadales</taxon>
        <taxon>Pseudomonadaceae</taxon>
        <taxon>Thiopseudomonas</taxon>
    </lineage>
</organism>
<dbReference type="NCBIfam" id="TIGR03500">
    <property type="entry name" value="FliO_TIGR"/>
    <property type="match status" value="1"/>
</dbReference>
<keyword evidence="2 7" id="KW-0812">Transmembrane</keyword>
<keyword evidence="9" id="KW-0282">Flagellum</keyword>
<feature type="transmembrane region" description="Helical" evidence="7">
    <location>
        <begin position="42"/>
        <end position="60"/>
    </location>
</feature>
<proteinExistence type="inferred from homology"/>
<keyword evidence="8" id="KW-0732">Signal</keyword>
<keyword evidence="1 7" id="KW-1003">Cell membrane</keyword>
<keyword evidence="5 7" id="KW-0975">Bacterial flagellum</keyword>
<dbReference type="InterPro" id="IPR022781">
    <property type="entry name" value="Flagellar_biosynth_FliO"/>
</dbReference>
<dbReference type="InterPro" id="IPR052205">
    <property type="entry name" value="FliO/MopB"/>
</dbReference>
<comment type="caution">
    <text evidence="9">The sequence shown here is derived from an EMBL/GenBank/DDBJ whole genome shotgun (WGS) entry which is preliminary data.</text>
</comment>
<comment type="similarity">
    <text evidence="6 7">Belongs to the FliO/MopB family.</text>
</comment>
<evidence type="ECO:0000313" key="10">
    <source>
        <dbReference type="Proteomes" id="UP001241056"/>
    </source>
</evidence>
<evidence type="ECO:0000256" key="6">
    <source>
        <dbReference type="ARBA" id="ARBA00037937"/>
    </source>
</evidence>
<name>A0ABT7SLP4_9GAMM</name>
<dbReference type="Proteomes" id="UP001241056">
    <property type="component" value="Unassembled WGS sequence"/>
</dbReference>
<keyword evidence="4 7" id="KW-0472">Membrane</keyword>
<evidence type="ECO:0000256" key="4">
    <source>
        <dbReference type="ARBA" id="ARBA00023136"/>
    </source>
</evidence>
<keyword evidence="9" id="KW-0966">Cell projection</keyword>
<evidence type="ECO:0000256" key="7">
    <source>
        <dbReference type="RuleBase" id="RU362064"/>
    </source>
</evidence>
<gene>
    <name evidence="9" type="primary">fliO</name>
    <name evidence="9" type="ORF">QEZ41_02260</name>
</gene>
<evidence type="ECO:0000313" key="9">
    <source>
        <dbReference type="EMBL" id="MDM7857106.1"/>
    </source>
</evidence>
<evidence type="ECO:0000256" key="1">
    <source>
        <dbReference type="ARBA" id="ARBA00022475"/>
    </source>
</evidence>
<dbReference type="EMBL" id="JAUCDY010000002">
    <property type="protein sequence ID" value="MDM7857106.1"/>
    <property type="molecule type" value="Genomic_DNA"/>
</dbReference>